<dbReference type="EMBL" id="JAVDTX010000002">
    <property type="protein sequence ID" value="MDR6844695.1"/>
    <property type="molecule type" value="Genomic_DNA"/>
</dbReference>
<name>A0ABU1S221_9FLAO</name>
<comment type="caution">
    <text evidence="1">The sequence shown here is derived from an EMBL/GenBank/DDBJ whole genome shotgun (WGS) entry which is preliminary data.</text>
</comment>
<proteinExistence type="predicted"/>
<protein>
    <submittedName>
        <fullName evidence="1">Uncharacterized protein</fullName>
    </submittedName>
</protein>
<evidence type="ECO:0000313" key="2">
    <source>
        <dbReference type="Proteomes" id="UP001261871"/>
    </source>
</evidence>
<evidence type="ECO:0000313" key="1">
    <source>
        <dbReference type="EMBL" id="MDR6844695.1"/>
    </source>
</evidence>
<organism evidence="1 2">
    <name type="scientific">Flavobacterium granuli</name>
    <dbReference type="NCBI Taxonomy" id="280093"/>
    <lineage>
        <taxon>Bacteria</taxon>
        <taxon>Pseudomonadati</taxon>
        <taxon>Bacteroidota</taxon>
        <taxon>Flavobacteriia</taxon>
        <taxon>Flavobacteriales</taxon>
        <taxon>Flavobacteriaceae</taxon>
        <taxon>Flavobacterium</taxon>
    </lineage>
</organism>
<dbReference type="Proteomes" id="UP001261871">
    <property type="component" value="Unassembled WGS sequence"/>
</dbReference>
<gene>
    <name evidence="1" type="ORF">J2W95_001386</name>
</gene>
<dbReference type="RefSeq" id="WP_310005308.1">
    <property type="nucleotide sequence ID" value="NZ_JAVDTX010000002.1"/>
</dbReference>
<keyword evidence="2" id="KW-1185">Reference proteome</keyword>
<reference evidence="1 2" key="1">
    <citation type="submission" date="2023-07" db="EMBL/GenBank/DDBJ databases">
        <title>Sorghum-associated microbial communities from plants grown in Nebraska, USA.</title>
        <authorList>
            <person name="Schachtman D."/>
        </authorList>
    </citation>
    <scope>NUCLEOTIDE SEQUENCE [LARGE SCALE GENOMIC DNA]</scope>
    <source>
        <strain evidence="1 2">BE124</strain>
    </source>
</reference>
<sequence>MEKRIFTFSNLTFFIALQLLFGLKAQAQWDFNTNYFKIHVNDKGFITSMKNTTVTSNREFSPTEKPSPLMCLYDSSKKKYYEPKQAKFDKKNNTFTISYSNGSVAKVVLAPKSKYFKLTLQSLTKREEIDDIQWGSYHTNITNLFGEIIGVARDTTKAINYAIGAMALNDQTTGGISNTEGEAAPFQYIIHSPDKIKFPLPANLHEGQIFSIGGDGISDVAFYSHPEEYYRILYGNAAMIDNKGQVYVTYHSKDRTKKRNIFFSLIPMLPTNIPNHQEIAPIPGVDYIGSSIALWGSPDNTALMDVLQNIVLSEGLPYPTVNGKWVKDPARYTPDVTSEGNLFDSIVSYTKQLGFKAIEANDLPYYKVNRSHKGYIDGKNFETKPFKFTSGNKSHKEFTDISNAQGIFMGRHTIATALAPGTKDASPIPSDSLCYQQKRLLVKSISATDTIILVNDPIYLDEIASWEGHCKSLNMVKIGKELIHYLRVSKTAPYRLLNVKRGYWNTTPSSHKANDDILKLQVTIEYGYDGLIPDLNLQDAVAEDYADVAKVNGIYFMDLDGQEFLFNTGQGYYGVKRFFRKMFERAAYHKIDYIRITGATLSEGSWHYQSVWNVGGGKNMYDVEKRVWGSTTSEGKDIRDVAYSNYFPATFGGNFSIDKSSKVEDYEHVQAISIGVGATYMLGINQKNVEICPQKYQIFKAIRTWEDARAANAFPDDLKKKLADPKRSWTLEKGNDNNTWVLYEKINGGKNNPITLIRANGY</sequence>
<accession>A0ABU1S221</accession>